<reference evidence="1 2" key="1">
    <citation type="submission" date="2014-04" db="EMBL/GenBank/DDBJ databases">
        <title>Draft genome sequence of Bacillus azotoformans MEV2011, a (co-) denitrifying strain unable to grow in the presence of oxygen.</title>
        <authorList>
            <person name="Nielsen M."/>
            <person name="Schreiber L."/>
            <person name="Finster K."/>
            <person name="Schramm A."/>
        </authorList>
    </citation>
    <scope>NUCLEOTIDE SEQUENCE [LARGE SCALE GENOMIC DNA]</scope>
    <source>
        <strain evidence="1 2">MEV2011</strain>
    </source>
</reference>
<proteinExistence type="predicted"/>
<protein>
    <recommendedName>
        <fullName evidence="3">PD-(D/E)XK nuclease family transposase</fullName>
    </recommendedName>
</protein>
<accession>A0A072NK04</accession>
<dbReference type="Pfam" id="PF12784">
    <property type="entry name" value="PDDEXK_2"/>
    <property type="match status" value="1"/>
</dbReference>
<dbReference type="PANTHER" id="PTHR41317:SF1">
    <property type="entry name" value="PD-(D_E)XK NUCLEASE FAMILY TRANSPOSASE"/>
    <property type="match status" value="1"/>
</dbReference>
<dbReference type="NCBIfam" id="TIGR01784">
    <property type="entry name" value="T_den_put_tspse"/>
    <property type="match status" value="1"/>
</dbReference>
<gene>
    <name evidence="1" type="ORF">M670_03489</name>
</gene>
<dbReference type="EMBL" id="JJRY01000016">
    <property type="protein sequence ID" value="KEF37243.1"/>
    <property type="molecule type" value="Genomic_DNA"/>
</dbReference>
<sequence length="112" mass="12877">MPLTKIQHITFAFLNDLLGKKDEDRITDLTFENSEAVKDSEDGKTIRLDLLVNKAIGERINVEVEVINQHDMPERILYYRAKLYASSIYSGQPYIMLKPTIMISILNSMCLI</sequence>
<name>A0A072NK04_SCHAZ</name>
<organism evidence="1 2">
    <name type="scientific">Schinkia azotoformans MEV2011</name>
    <dbReference type="NCBI Taxonomy" id="1348973"/>
    <lineage>
        <taxon>Bacteria</taxon>
        <taxon>Bacillati</taxon>
        <taxon>Bacillota</taxon>
        <taxon>Bacilli</taxon>
        <taxon>Bacillales</taxon>
        <taxon>Bacillaceae</taxon>
        <taxon>Calidifontibacillus/Schinkia group</taxon>
        <taxon>Schinkia</taxon>
    </lineage>
</organism>
<comment type="caution">
    <text evidence="1">The sequence shown here is derived from an EMBL/GenBank/DDBJ whole genome shotgun (WGS) entry which is preliminary data.</text>
</comment>
<evidence type="ECO:0000313" key="1">
    <source>
        <dbReference type="EMBL" id="KEF37243.1"/>
    </source>
</evidence>
<evidence type="ECO:0008006" key="3">
    <source>
        <dbReference type="Google" id="ProtNLM"/>
    </source>
</evidence>
<dbReference type="AlphaFoldDB" id="A0A072NK04"/>
<dbReference type="PATRIC" id="fig|1348973.3.peg.3365"/>
<dbReference type="InterPro" id="IPR010106">
    <property type="entry name" value="RpnA"/>
</dbReference>
<dbReference type="RefSeq" id="WP_035197029.1">
    <property type="nucleotide sequence ID" value="NZ_JJRY01000016.1"/>
</dbReference>
<evidence type="ECO:0000313" key="2">
    <source>
        <dbReference type="Proteomes" id="UP000027936"/>
    </source>
</evidence>
<dbReference type="PANTHER" id="PTHR41317">
    <property type="entry name" value="PD-(D_E)XK NUCLEASE FAMILY TRANSPOSASE"/>
    <property type="match status" value="1"/>
</dbReference>
<dbReference type="Proteomes" id="UP000027936">
    <property type="component" value="Unassembled WGS sequence"/>
</dbReference>